<evidence type="ECO:0000259" key="10">
    <source>
        <dbReference type="Pfam" id="PF00117"/>
    </source>
</evidence>
<name>X0TVS0_9ZZZZ</name>
<evidence type="ECO:0000256" key="2">
    <source>
        <dbReference type="ARBA" id="ARBA00007533"/>
    </source>
</evidence>
<dbReference type="InterPro" id="IPR004468">
    <property type="entry name" value="CTP_synthase"/>
</dbReference>
<dbReference type="Pfam" id="PF00117">
    <property type="entry name" value="GATase"/>
    <property type="match status" value="1"/>
</dbReference>
<dbReference type="PANTHER" id="PTHR11550:SF0">
    <property type="entry name" value="CTP SYNTHASE-RELATED"/>
    <property type="match status" value="1"/>
</dbReference>
<dbReference type="GO" id="GO:0044210">
    <property type="term" value="P:'de novo' CTP biosynthetic process"/>
    <property type="evidence" value="ECO:0007669"/>
    <property type="project" value="UniProtKB-UniPathway"/>
</dbReference>
<dbReference type="GO" id="GO:0003883">
    <property type="term" value="F:CTP synthase activity"/>
    <property type="evidence" value="ECO:0007669"/>
    <property type="project" value="UniProtKB-EC"/>
</dbReference>
<proteinExistence type="inferred from homology"/>
<evidence type="ECO:0000256" key="6">
    <source>
        <dbReference type="ARBA" id="ARBA00022840"/>
    </source>
</evidence>
<dbReference type="SUPFAM" id="SSF52317">
    <property type="entry name" value="Class I glutamine amidotransferase-like"/>
    <property type="match status" value="1"/>
</dbReference>
<keyword evidence="7" id="KW-0315">Glutamine amidotransferase</keyword>
<dbReference type="EC" id="6.3.4.2" evidence="3"/>
<dbReference type="AlphaFoldDB" id="X0TVS0"/>
<dbReference type="UniPathway" id="UPA00159">
    <property type="reaction ID" value="UER00277"/>
</dbReference>
<sequence length="138" mass="15549">AHPVIDLLPDQVSVSEMGGTMRLGLYPCQLVPGTLAEKAYNKTLVEERHRHRFEFKNSYREILGEHGMVFSGISPDGRLVEIAEIPDHPFMLGCQFHPEFLSRPNKPHPLFRVFLERSAAKANVVTQAEPKEVTEAAE</sequence>
<dbReference type="Gene3D" id="3.40.50.880">
    <property type="match status" value="1"/>
</dbReference>
<comment type="catalytic activity">
    <reaction evidence="9">
        <text>UTP + L-glutamine + ATP + H2O = CTP + L-glutamate + ADP + phosphate + 2 H(+)</text>
        <dbReference type="Rhea" id="RHEA:26426"/>
        <dbReference type="ChEBI" id="CHEBI:15377"/>
        <dbReference type="ChEBI" id="CHEBI:15378"/>
        <dbReference type="ChEBI" id="CHEBI:29985"/>
        <dbReference type="ChEBI" id="CHEBI:30616"/>
        <dbReference type="ChEBI" id="CHEBI:37563"/>
        <dbReference type="ChEBI" id="CHEBI:43474"/>
        <dbReference type="ChEBI" id="CHEBI:46398"/>
        <dbReference type="ChEBI" id="CHEBI:58359"/>
        <dbReference type="ChEBI" id="CHEBI:456216"/>
        <dbReference type="EC" id="6.3.4.2"/>
    </reaction>
</comment>
<evidence type="ECO:0000256" key="8">
    <source>
        <dbReference type="ARBA" id="ARBA00022975"/>
    </source>
</evidence>
<comment type="pathway">
    <text evidence="1">Pyrimidine metabolism; CTP biosynthesis via de novo pathway; CTP from UDP: step 2/2.</text>
</comment>
<keyword evidence="8" id="KW-0665">Pyrimidine biosynthesis</keyword>
<comment type="similarity">
    <text evidence="2">Belongs to the CTP synthase family.</text>
</comment>
<evidence type="ECO:0000256" key="3">
    <source>
        <dbReference type="ARBA" id="ARBA00012291"/>
    </source>
</evidence>
<evidence type="ECO:0000256" key="1">
    <source>
        <dbReference type="ARBA" id="ARBA00005171"/>
    </source>
</evidence>
<keyword evidence="4" id="KW-0436">Ligase</keyword>
<keyword evidence="5" id="KW-0547">Nucleotide-binding</keyword>
<accession>X0TVS0</accession>
<dbReference type="PANTHER" id="PTHR11550">
    <property type="entry name" value="CTP SYNTHASE"/>
    <property type="match status" value="1"/>
</dbReference>
<dbReference type="GO" id="GO:0005524">
    <property type="term" value="F:ATP binding"/>
    <property type="evidence" value="ECO:0007669"/>
    <property type="project" value="UniProtKB-KW"/>
</dbReference>
<evidence type="ECO:0000256" key="4">
    <source>
        <dbReference type="ARBA" id="ARBA00022598"/>
    </source>
</evidence>
<dbReference type="InterPro" id="IPR017926">
    <property type="entry name" value="GATASE"/>
</dbReference>
<dbReference type="GO" id="GO:0019856">
    <property type="term" value="P:pyrimidine nucleobase biosynthetic process"/>
    <property type="evidence" value="ECO:0007669"/>
    <property type="project" value="TreeGrafter"/>
</dbReference>
<keyword evidence="6" id="KW-0067">ATP-binding</keyword>
<comment type="caution">
    <text evidence="11">The sequence shown here is derived from an EMBL/GenBank/DDBJ whole genome shotgun (WGS) entry which is preliminary data.</text>
</comment>
<feature type="domain" description="Glutamine amidotransferase" evidence="10">
    <location>
        <begin position="14"/>
        <end position="115"/>
    </location>
</feature>
<dbReference type="GO" id="GO:0005829">
    <property type="term" value="C:cytosol"/>
    <property type="evidence" value="ECO:0007669"/>
    <property type="project" value="TreeGrafter"/>
</dbReference>
<evidence type="ECO:0000256" key="9">
    <source>
        <dbReference type="ARBA" id="ARBA00047781"/>
    </source>
</evidence>
<reference evidence="11" key="1">
    <citation type="journal article" date="2014" name="Front. Microbiol.">
        <title>High frequency of phylogenetically diverse reductive dehalogenase-homologous genes in deep subseafloor sedimentary metagenomes.</title>
        <authorList>
            <person name="Kawai M."/>
            <person name="Futagami T."/>
            <person name="Toyoda A."/>
            <person name="Takaki Y."/>
            <person name="Nishi S."/>
            <person name="Hori S."/>
            <person name="Arai W."/>
            <person name="Tsubouchi T."/>
            <person name="Morono Y."/>
            <person name="Uchiyama I."/>
            <person name="Ito T."/>
            <person name="Fujiyama A."/>
            <person name="Inagaki F."/>
            <person name="Takami H."/>
        </authorList>
    </citation>
    <scope>NUCLEOTIDE SEQUENCE</scope>
    <source>
        <strain evidence="11">Expedition CK06-06</strain>
    </source>
</reference>
<evidence type="ECO:0000256" key="5">
    <source>
        <dbReference type="ARBA" id="ARBA00022741"/>
    </source>
</evidence>
<evidence type="ECO:0000313" key="11">
    <source>
        <dbReference type="EMBL" id="GAF97678.1"/>
    </source>
</evidence>
<dbReference type="EMBL" id="BARS01014873">
    <property type="protein sequence ID" value="GAF97678.1"/>
    <property type="molecule type" value="Genomic_DNA"/>
</dbReference>
<feature type="non-terminal residue" evidence="11">
    <location>
        <position position="1"/>
    </location>
</feature>
<gene>
    <name evidence="11" type="ORF">S01H1_24710</name>
</gene>
<evidence type="ECO:0000256" key="7">
    <source>
        <dbReference type="ARBA" id="ARBA00022962"/>
    </source>
</evidence>
<dbReference type="GO" id="GO:0042802">
    <property type="term" value="F:identical protein binding"/>
    <property type="evidence" value="ECO:0007669"/>
    <property type="project" value="TreeGrafter"/>
</dbReference>
<organism evidence="11">
    <name type="scientific">marine sediment metagenome</name>
    <dbReference type="NCBI Taxonomy" id="412755"/>
    <lineage>
        <taxon>unclassified sequences</taxon>
        <taxon>metagenomes</taxon>
        <taxon>ecological metagenomes</taxon>
    </lineage>
</organism>
<dbReference type="InterPro" id="IPR029062">
    <property type="entry name" value="Class_I_gatase-like"/>
</dbReference>
<dbReference type="PROSITE" id="PS51273">
    <property type="entry name" value="GATASE_TYPE_1"/>
    <property type="match status" value="1"/>
</dbReference>
<protein>
    <recommendedName>
        <fullName evidence="3">CTP synthase (glutamine hydrolyzing)</fullName>
        <ecNumber evidence="3">6.3.4.2</ecNumber>
    </recommendedName>
</protein>